<protein>
    <submittedName>
        <fullName evidence="2">SAM-dependent methyltransferase</fullName>
    </submittedName>
</protein>
<organism evidence="2 3">
    <name type="scientific">Anaeromicrobium sediminis</name>
    <dbReference type="NCBI Taxonomy" id="1478221"/>
    <lineage>
        <taxon>Bacteria</taxon>
        <taxon>Bacillati</taxon>
        <taxon>Bacillota</taxon>
        <taxon>Clostridia</taxon>
        <taxon>Peptostreptococcales</taxon>
        <taxon>Thermotaleaceae</taxon>
        <taxon>Anaeromicrobium</taxon>
    </lineage>
</organism>
<keyword evidence="2" id="KW-0489">Methyltransferase</keyword>
<dbReference type="GO" id="GO:0005737">
    <property type="term" value="C:cytoplasm"/>
    <property type="evidence" value="ECO:0007669"/>
    <property type="project" value="TreeGrafter"/>
</dbReference>
<dbReference type="CDD" id="cd02440">
    <property type="entry name" value="AdoMet_MTases"/>
    <property type="match status" value="1"/>
</dbReference>
<dbReference type="AlphaFoldDB" id="A0A267MMA5"/>
<dbReference type="GO" id="GO:0008168">
    <property type="term" value="F:methyltransferase activity"/>
    <property type="evidence" value="ECO:0007669"/>
    <property type="project" value="UniProtKB-KW"/>
</dbReference>
<sequence length="386" mass="45413">MNSQEIVKNIIEKEELIQAILSNKRKKDDDYRKVNIRPILIKDELVYQFTYVYDNKEIHKNISKDEAIDKMSKYINLDFKQCQIYGVENDYQILISKKFKEKILKKKPSKKLGNITHNRKKKYIIEEDEPCDFLMYLGVMNKEGMVKSQKRDKFRQINRFLEMVRDVENNLDKDKELKIIDFGCGKSYLTFALYYYLVKVLNLKVNIIGLDLKKDVVEYCNQVSKNLGYEHLSFQVGNIGEFNEFDQVDIVVTLHACDTATDMALFKAICWNSEIILSVPCCQHELMNQVKSETLKPMLKHGIIKERFSSLATDSARVNLLELIGYDTQIIEFIETEHTPKNLLIRAIKANNKREELLQEYKAFKKFLNIEPYLEKLLVDSNRINI</sequence>
<dbReference type="GO" id="GO:0032259">
    <property type="term" value="P:methylation"/>
    <property type="evidence" value="ECO:0007669"/>
    <property type="project" value="UniProtKB-KW"/>
</dbReference>
<evidence type="ECO:0000313" key="2">
    <source>
        <dbReference type="EMBL" id="PAB59933.1"/>
    </source>
</evidence>
<dbReference type="PANTHER" id="PTHR13369:SF3">
    <property type="entry name" value="METHYLTRANSFERASE DOMAIN-CONTAINING PROTEIN"/>
    <property type="match status" value="1"/>
</dbReference>
<comment type="caution">
    <text evidence="2">The sequence shown here is derived from an EMBL/GenBank/DDBJ whole genome shotgun (WGS) entry which is preliminary data.</text>
</comment>
<dbReference type="Pfam" id="PF13679">
    <property type="entry name" value="Methyltransf_32"/>
    <property type="match status" value="1"/>
</dbReference>
<proteinExistence type="predicted"/>
<accession>A0A267MMA5</accession>
<dbReference type="InterPro" id="IPR029063">
    <property type="entry name" value="SAM-dependent_MTases_sf"/>
</dbReference>
<keyword evidence="3" id="KW-1185">Reference proteome</keyword>
<evidence type="ECO:0000259" key="1">
    <source>
        <dbReference type="Pfam" id="PF13679"/>
    </source>
</evidence>
<dbReference type="OrthoDB" id="5502211at2"/>
<dbReference type="EMBL" id="NIBG01000005">
    <property type="protein sequence ID" value="PAB59933.1"/>
    <property type="molecule type" value="Genomic_DNA"/>
</dbReference>
<name>A0A267MMA5_9FIRM</name>
<evidence type="ECO:0000313" key="3">
    <source>
        <dbReference type="Proteomes" id="UP000216024"/>
    </source>
</evidence>
<feature type="domain" description="Methyltransferase" evidence="1">
    <location>
        <begin position="152"/>
        <end position="288"/>
    </location>
</feature>
<reference evidence="2 3" key="1">
    <citation type="submission" date="2017-06" db="EMBL/GenBank/DDBJ databases">
        <title>Draft genome sequence of anaerobic fermentative bacterium Anaeromicrobium sediminis DY2726D isolated from West Pacific Ocean sediments.</title>
        <authorList>
            <person name="Zeng X."/>
        </authorList>
    </citation>
    <scope>NUCLEOTIDE SEQUENCE [LARGE SCALE GENOMIC DNA]</scope>
    <source>
        <strain evidence="2 3">DY2726D</strain>
    </source>
</reference>
<dbReference type="Gene3D" id="3.40.50.150">
    <property type="entry name" value="Vaccinia Virus protein VP39"/>
    <property type="match status" value="1"/>
</dbReference>
<dbReference type="InterPro" id="IPR025714">
    <property type="entry name" value="Methyltranfer_dom"/>
</dbReference>
<dbReference type="PANTHER" id="PTHR13369">
    <property type="match status" value="1"/>
</dbReference>
<dbReference type="SUPFAM" id="SSF53335">
    <property type="entry name" value="S-adenosyl-L-methionine-dependent methyltransferases"/>
    <property type="match status" value="1"/>
</dbReference>
<dbReference type="RefSeq" id="WP_095132845.1">
    <property type="nucleotide sequence ID" value="NZ_NIBG01000005.1"/>
</dbReference>
<dbReference type="Proteomes" id="UP000216024">
    <property type="component" value="Unassembled WGS sequence"/>
</dbReference>
<gene>
    <name evidence="2" type="ORF">CCE28_08240</name>
</gene>
<keyword evidence="2" id="KW-0808">Transferase</keyword>